<feature type="domain" description="Helicase ATP-binding" evidence="1">
    <location>
        <begin position="21"/>
        <end position="156"/>
    </location>
</feature>
<dbReference type="RefSeq" id="WP_082424070.1">
    <property type="nucleotide sequence ID" value="NZ_CP184331.1"/>
</dbReference>
<dbReference type="InterPro" id="IPR050742">
    <property type="entry name" value="Helicase_Restrict-Modif_Enz"/>
</dbReference>
<dbReference type="GO" id="GO:0005829">
    <property type="term" value="C:cytosol"/>
    <property type="evidence" value="ECO:0007669"/>
    <property type="project" value="TreeGrafter"/>
</dbReference>
<dbReference type="AlphaFoldDB" id="A0A173SAM9"/>
<dbReference type="Gene3D" id="3.40.50.300">
    <property type="entry name" value="P-loop containing nucleotide triphosphate hydrolases"/>
    <property type="match status" value="1"/>
</dbReference>
<dbReference type="InterPro" id="IPR014001">
    <property type="entry name" value="Helicase_ATP-bd"/>
</dbReference>
<dbReference type="Proteomes" id="UP000095495">
    <property type="component" value="Unassembled WGS sequence"/>
</dbReference>
<dbReference type="PANTHER" id="PTHR47396:SF1">
    <property type="entry name" value="ATP-DEPENDENT HELICASE IRC3-RELATED"/>
    <property type="match status" value="1"/>
</dbReference>
<dbReference type="SUPFAM" id="SSF52540">
    <property type="entry name" value="P-loop containing nucleoside triphosphate hydrolases"/>
    <property type="match status" value="1"/>
</dbReference>
<reference evidence="2 3" key="1">
    <citation type="submission" date="2015-09" db="EMBL/GenBank/DDBJ databases">
        <authorList>
            <consortium name="Pathogen Informatics"/>
        </authorList>
    </citation>
    <scope>NUCLEOTIDE SEQUENCE [LARGE SCALE GENOMIC DNA]</scope>
    <source>
        <strain evidence="2 3">2789STDY5608863</strain>
    </source>
</reference>
<evidence type="ECO:0000259" key="1">
    <source>
        <dbReference type="PROSITE" id="PS51192"/>
    </source>
</evidence>
<organism evidence="2 3">
    <name type="scientific">Roseburia faecis</name>
    <dbReference type="NCBI Taxonomy" id="301302"/>
    <lineage>
        <taxon>Bacteria</taxon>
        <taxon>Bacillati</taxon>
        <taxon>Bacillota</taxon>
        <taxon>Clostridia</taxon>
        <taxon>Lachnospirales</taxon>
        <taxon>Lachnospiraceae</taxon>
        <taxon>Roseburia</taxon>
    </lineage>
</organism>
<dbReference type="SMART" id="SM00487">
    <property type="entry name" value="DEXDc"/>
    <property type="match status" value="1"/>
</dbReference>
<dbReference type="GO" id="GO:0005524">
    <property type="term" value="F:ATP binding"/>
    <property type="evidence" value="ECO:0007669"/>
    <property type="project" value="InterPro"/>
</dbReference>
<accession>A0A173SAM9</accession>
<dbReference type="GO" id="GO:0016787">
    <property type="term" value="F:hydrolase activity"/>
    <property type="evidence" value="ECO:0007669"/>
    <property type="project" value="InterPro"/>
</dbReference>
<name>A0A173SAM9_9FIRM</name>
<dbReference type="InterPro" id="IPR027417">
    <property type="entry name" value="P-loop_NTPase"/>
</dbReference>
<gene>
    <name evidence="2" type="ORF">ERS852420_01185</name>
</gene>
<dbReference type="InterPro" id="IPR006935">
    <property type="entry name" value="Helicase/UvrB_N"/>
</dbReference>
<dbReference type="EMBL" id="CYXV01000004">
    <property type="protein sequence ID" value="CUM86779.1"/>
    <property type="molecule type" value="Genomic_DNA"/>
</dbReference>
<protein>
    <submittedName>
        <fullName evidence="2">Predicted HKD family nuclease</fullName>
    </submittedName>
</protein>
<evidence type="ECO:0000313" key="2">
    <source>
        <dbReference type="EMBL" id="CUM86779.1"/>
    </source>
</evidence>
<dbReference type="PANTHER" id="PTHR47396">
    <property type="entry name" value="TYPE I RESTRICTION ENZYME ECOKI R PROTEIN"/>
    <property type="match status" value="1"/>
</dbReference>
<sequence>MPFEKTKFLKIFPITPLTRGGTGKTYASAFALKNEKPKKALFIVHREIIAKQAIKSYQKVFGNTKKLALLSGSSKEYEADILFATMSMMAKQETLNRYKPGEFEWICIDEVHRAGSDSYQRIMSYFQPKFWLGMTASPERTDGFDIFNLFDHNIAYEIRLQQALKEDMLCPFHYFGITDIEINGEIMNDNVVISK</sequence>
<dbReference type="Pfam" id="PF04851">
    <property type="entry name" value="ResIII"/>
    <property type="match status" value="1"/>
</dbReference>
<proteinExistence type="predicted"/>
<evidence type="ECO:0000313" key="3">
    <source>
        <dbReference type="Proteomes" id="UP000095495"/>
    </source>
</evidence>
<dbReference type="PROSITE" id="PS51192">
    <property type="entry name" value="HELICASE_ATP_BIND_1"/>
    <property type="match status" value="1"/>
</dbReference>
<dbReference type="GO" id="GO:0003677">
    <property type="term" value="F:DNA binding"/>
    <property type="evidence" value="ECO:0007669"/>
    <property type="project" value="InterPro"/>
</dbReference>